<dbReference type="GO" id="GO:0006417">
    <property type="term" value="P:regulation of translation"/>
    <property type="evidence" value="ECO:0007669"/>
    <property type="project" value="UniProtKB-KW"/>
</dbReference>
<sequence length="809" mass="90420">MLHFMHHLPHTASPSRVPFTALRFPQLRCISAKLCRSVSSNDSSLPNTNDLSRLLQGRITRPHLLQVHARIFRLNEHQNNLIATRLIGHYPSSLALKVFCSLREPNIFPFNAIIRVLAEEGLYLKALLIFKELKFRRLLPNDLTFSFLLKACSRDGVGVNCVKQVHCHVVKSGFMFDSFVCNGLLVVYVKADFSMPENHLHQPDAAFFPAGNHHRQQDSGIFTSGNHLQGVPETHPLPPEISPYHPNNLAMMNTNLHVGPSNFSDTLYDLSLESEFSRLSLTAPPPPPTFLAPPPAYDSVAGGGAAAPSPAPGGSNIRNNSSIDHIPHGNGFSYAQFSNGDIQRMRVQSAARGQMQGLYMQPQNNHLSLADPENFNAFYVNGNVNGLSDYDLGNVYNSRRSLNGVVAGYQPRPHRNGLRRPQELLGYVNHHLNLNRNNAHFQYRSAATNGIIDESNDPAASLLMSDWRNGSVYGSRYHPNYSSTLEDLRGKMILVAKDQHGCRFLQTKVEEGKPEEIHMIFSEVKDHICELMINQYGNYLIQKLLEVCNEEQMTQLVLLAIDDDRTLKDICIDMYGTRAVQKLIEHVTTAEQRALVVSVLRRITVALTKDMNGHHVIQHCLKFFSSEDNKHILNVVADNCLDIATDKSGCCVLQQCVAHAQGEPRDRLIAEITSNSLILSEHPYGNYVVQYIVGLRIAHVTADIIAQLTGSYVSLSMNKYGSNVVEKCLREAEGDQVLHIINEITNSPNFLRVLQDPYGNYVAQSALTISKGTVRNTMNNLILVHYAFLHSHPHGKRVLARTKGSKQRV</sequence>
<dbReference type="GO" id="GO:0003729">
    <property type="term" value="F:mRNA binding"/>
    <property type="evidence" value="ECO:0007669"/>
    <property type="project" value="TreeGrafter"/>
</dbReference>
<dbReference type="InterPro" id="IPR033712">
    <property type="entry name" value="Pumilio_RNA-bd"/>
</dbReference>
<dbReference type="PROSITE" id="PS50302">
    <property type="entry name" value="PUM"/>
    <property type="match status" value="7"/>
</dbReference>
<keyword evidence="3" id="KW-0694">RNA-binding</keyword>
<feature type="domain" description="PUM-HD" evidence="7">
    <location>
        <begin position="459"/>
        <end position="806"/>
    </location>
</feature>
<feature type="repeat" description="Pumilio" evidence="5">
    <location>
        <begin position="707"/>
        <end position="742"/>
    </location>
</feature>
<dbReference type="EMBL" id="JACGWO010000001">
    <property type="protein sequence ID" value="KAK4437948.1"/>
    <property type="molecule type" value="Genomic_DNA"/>
</dbReference>
<dbReference type="SMART" id="SM00025">
    <property type="entry name" value="Pumilio"/>
    <property type="match status" value="8"/>
</dbReference>
<dbReference type="Pfam" id="PF00806">
    <property type="entry name" value="PUF"/>
    <property type="match status" value="8"/>
</dbReference>
<dbReference type="InterPro" id="IPR011989">
    <property type="entry name" value="ARM-like"/>
</dbReference>
<feature type="repeat" description="Pumilio" evidence="5">
    <location>
        <begin position="560"/>
        <end position="598"/>
    </location>
</feature>
<evidence type="ECO:0000256" key="5">
    <source>
        <dbReference type="PROSITE-ProRule" id="PRU00317"/>
    </source>
</evidence>
<name>A0AAE1YXR6_9LAMI</name>
<feature type="repeat" description="Pumilio" evidence="5">
    <location>
        <begin position="523"/>
        <end position="558"/>
    </location>
</feature>
<keyword evidence="9" id="KW-1185">Reference proteome</keyword>
<comment type="function">
    <text evidence="4">Sequence-specific RNA-binding protein that regulates translation and mRNA stability by binding the 3'-UTR of target mRNAs.</text>
</comment>
<evidence type="ECO:0000256" key="3">
    <source>
        <dbReference type="ARBA" id="ARBA00022884"/>
    </source>
</evidence>
<dbReference type="PROSITE" id="PS50303">
    <property type="entry name" value="PUM_HD"/>
    <property type="match status" value="1"/>
</dbReference>
<evidence type="ECO:0000256" key="1">
    <source>
        <dbReference type="ARBA" id="ARBA00022737"/>
    </source>
</evidence>
<feature type="repeat" description="PPR" evidence="6">
    <location>
        <begin position="106"/>
        <end position="140"/>
    </location>
</feature>
<evidence type="ECO:0000256" key="6">
    <source>
        <dbReference type="PROSITE-ProRule" id="PRU00708"/>
    </source>
</evidence>
<dbReference type="Gene3D" id="1.25.10.10">
    <property type="entry name" value="Leucine-rich Repeat Variant"/>
    <property type="match status" value="1"/>
</dbReference>
<dbReference type="SUPFAM" id="SSF48371">
    <property type="entry name" value="ARM repeat"/>
    <property type="match status" value="1"/>
</dbReference>
<dbReference type="CDD" id="cd07920">
    <property type="entry name" value="Pumilio"/>
    <property type="match status" value="1"/>
</dbReference>
<dbReference type="InterPro" id="IPR002885">
    <property type="entry name" value="PPR_rpt"/>
</dbReference>
<proteinExistence type="predicted"/>
<dbReference type="PROSITE" id="PS51375">
    <property type="entry name" value="PPR"/>
    <property type="match status" value="1"/>
</dbReference>
<feature type="repeat" description="Pumilio" evidence="5">
    <location>
        <begin position="487"/>
        <end position="522"/>
    </location>
</feature>
<evidence type="ECO:0000313" key="9">
    <source>
        <dbReference type="Proteomes" id="UP001293254"/>
    </source>
</evidence>
<evidence type="ECO:0000256" key="2">
    <source>
        <dbReference type="ARBA" id="ARBA00022845"/>
    </source>
</evidence>
<feature type="repeat" description="Pumilio" evidence="5">
    <location>
        <begin position="671"/>
        <end position="706"/>
    </location>
</feature>
<dbReference type="Pfam" id="PF13041">
    <property type="entry name" value="PPR_2"/>
    <property type="match status" value="1"/>
</dbReference>
<reference evidence="8" key="1">
    <citation type="submission" date="2020-06" db="EMBL/GenBank/DDBJ databases">
        <authorList>
            <person name="Li T."/>
            <person name="Hu X."/>
            <person name="Zhang T."/>
            <person name="Song X."/>
            <person name="Zhang H."/>
            <person name="Dai N."/>
            <person name="Sheng W."/>
            <person name="Hou X."/>
            <person name="Wei L."/>
        </authorList>
    </citation>
    <scope>NUCLEOTIDE SEQUENCE</scope>
    <source>
        <strain evidence="8">3651</strain>
        <tissue evidence="8">Leaf</tissue>
    </source>
</reference>
<dbReference type="NCBIfam" id="TIGR00756">
    <property type="entry name" value="PPR"/>
    <property type="match status" value="1"/>
</dbReference>
<protein>
    <submittedName>
        <fullName evidence="8">Pumilio8, chloroplastic</fullName>
    </submittedName>
</protein>
<dbReference type="PANTHER" id="PTHR12537">
    <property type="entry name" value="RNA BINDING PROTEIN PUMILIO-RELATED"/>
    <property type="match status" value="1"/>
</dbReference>
<dbReference type="AlphaFoldDB" id="A0AAE1YXR6"/>
<dbReference type="InterPro" id="IPR001313">
    <property type="entry name" value="Pumilio_RNA-bd_rpt"/>
</dbReference>
<dbReference type="Gene3D" id="1.25.40.10">
    <property type="entry name" value="Tetratricopeptide repeat domain"/>
    <property type="match status" value="1"/>
</dbReference>
<dbReference type="GO" id="GO:0005737">
    <property type="term" value="C:cytoplasm"/>
    <property type="evidence" value="ECO:0007669"/>
    <property type="project" value="TreeGrafter"/>
</dbReference>
<feature type="repeat" description="Pumilio" evidence="5">
    <location>
        <begin position="634"/>
        <end position="670"/>
    </location>
</feature>
<keyword evidence="1" id="KW-0677">Repeat</keyword>
<dbReference type="Proteomes" id="UP001293254">
    <property type="component" value="Unassembled WGS sequence"/>
</dbReference>
<dbReference type="InterPro" id="IPR033133">
    <property type="entry name" value="PUM-HD"/>
</dbReference>
<reference evidence="8" key="2">
    <citation type="journal article" date="2024" name="Plant">
        <title>Genomic evolution and insights into agronomic trait innovations of Sesamum species.</title>
        <authorList>
            <person name="Miao H."/>
            <person name="Wang L."/>
            <person name="Qu L."/>
            <person name="Liu H."/>
            <person name="Sun Y."/>
            <person name="Le M."/>
            <person name="Wang Q."/>
            <person name="Wei S."/>
            <person name="Zheng Y."/>
            <person name="Lin W."/>
            <person name="Duan Y."/>
            <person name="Cao H."/>
            <person name="Xiong S."/>
            <person name="Wang X."/>
            <person name="Wei L."/>
            <person name="Li C."/>
            <person name="Ma Q."/>
            <person name="Ju M."/>
            <person name="Zhao R."/>
            <person name="Li G."/>
            <person name="Mu C."/>
            <person name="Tian Q."/>
            <person name="Mei H."/>
            <person name="Zhang T."/>
            <person name="Gao T."/>
            <person name="Zhang H."/>
        </authorList>
    </citation>
    <scope>NUCLEOTIDE SEQUENCE</scope>
    <source>
        <strain evidence="8">3651</strain>
    </source>
</reference>
<dbReference type="InterPro" id="IPR011990">
    <property type="entry name" value="TPR-like_helical_dom_sf"/>
</dbReference>
<dbReference type="FunFam" id="1.25.10.10:FF:000237">
    <property type="entry name" value="Pumilio homolog 9"/>
    <property type="match status" value="1"/>
</dbReference>
<feature type="repeat" description="Pumilio" evidence="5">
    <location>
        <begin position="743"/>
        <end position="780"/>
    </location>
</feature>
<dbReference type="PANTHER" id="PTHR12537:SF129">
    <property type="entry name" value="PUMILIO HOMOLOG 15-LIKE"/>
    <property type="match status" value="1"/>
</dbReference>
<keyword evidence="2" id="KW-0810">Translation regulation</keyword>
<accession>A0AAE1YXR6</accession>
<evidence type="ECO:0000313" key="8">
    <source>
        <dbReference type="EMBL" id="KAK4437948.1"/>
    </source>
</evidence>
<evidence type="ECO:0000256" key="4">
    <source>
        <dbReference type="ARBA" id="ARBA00058490"/>
    </source>
</evidence>
<evidence type="ECO:0000259" key="7">
    <source>
        <dbReference type="PROSITE" id="PS50303"/>
    </source>
</evidence>
<gene>
    <name evidence="8" type="ORF">Salat_0128900</name>
</gene>
<comment type="caution">
    <text evidence="8">The sequence shown here is derived from an EMBL/GenBank/DDBJ whole genome shotgun (WGS) entry which is preliminary data.</text>
</comment>
<dbReference type="InterPro" id="IPR016024">
    <property type="entry name" value="ARM-type_fold"/>
</dbReference>
<organism evidence="8 9">
    <name type="scientific">Sesamum alatum</name>
    <dbReference type="NCBI Taxonomy" id="300844"/>
    <lineage>
        <taxon>Eukaryota</taxon>
        <taxon>Viridiplantae</taxon>
        <taxon>Streptophyta</taxon>
        <taxon>Embryophyta</taxon>
        <taxon>Tracheophyta</taxon>
        <taxon>Spermatophyta</taxon>
        <taxon>Magnoliopsida</taxon>
        <taxon>eudicotyledons</taxon>
        <taxon>Gunneridae</taxon>
        <taxon>Pentapetalae</taxon>
        <taxon>asterids</taxon>
        <taxon>lamiids</taxon>
        <taxon>Lamiales</taxon>
        <taxon>Pedaliaceae</taxon>
        <taxon>Sesamum</taxon>
    </lineage>
</organism>